<sequence>MSYQVRSAQLEDSQAILELFRRTPQAGKITLNFERSPCYFHSAHVSCEQPDVFVAEEHDSGRIVGVGNIGQRRLHVNGRPRYVRYAHDLRVEPTYRGGHVLFDLYRQIPESDYQNGWLQAVILADNEPYLKAVAKHRPGLPRFLPYGMIETSLLFGSRLARKPNTGLNIRQAKVEDLGVMQAFWDDEGPKKQFFPCYQFEQLARSEPYFRALRPQDYWLAFDGESLVGIIGTWDQKAFKQTLVLAYTHGLQTLRHLYNLQNQLRGGPRLPQPGGQLVYLTLHSMLVKDNDPTIFKALLDTIHASMGRHYDALVCGLFEQDALRPVLEKFRRETIRSQHFILAHSGDPRLGLNGRLTPYVDAARL</sequence>
<dbReference type="EMBL" id="BAABBO010000007">
    <property type="protein sequence ID" value="GAA3956893.1"/>
    <property type="molecule type" value="Genomic_DNA"/>
</dbReference>
<dbReference type="InterPro" id="IPR016181">
    <property type="entry name" value="Acyl_CoA_acyltransferase"/>
</dbReference>
<organism evidence="1 2">
    <name type="scientific">Allohahella marinimesophila</name>
    <dbReference type="NCBI Taxonomy" id="1054972"/>
    <lineage>
        <taxon>Bacteria</taxon>
        <taxon>Pseudomonadati</taxon>
        <taxon>Pseudomonadota</taxon>
        <taxon>Gammaproteobacteria</taxon>
        <taxon>Oceanospirillales</taxon>
        <taxon>Hahellaceae</taxon>
        <taxon>Allohahella</taxon>
    </lineage>
</organism>
<evidence type="ECO:0000313" key="1">
    <source>
        <dbReference type="EMBL" id="GAA3956893.1"/>
    </source>
</evidence>
<dbReference type="SUPFAM" id="SSF55729">
    <property type="entry name" value="Acyl-CoA N-acyltransferases (Nat)"/>
    <property type="match status" value="1"/>
</dbReference>
<dbReference type="RefSeq" id="WP_344804759.1">
    <property type="nucleotide sequence ID" value="NZ_BAABBO010000007.1"/>
</dbReference>
<protein>
    <recommendedName>
        <fullName evidence="3">N-acetyltransferase domain-containing protein</fullName>
    </recommendedName>
</protein>
<accession>A0ABP7NYV9</accession>
<evidence type="ECO:0000313" key="2">
    <source>
        <dbReference type="Proteomes" id="UP001501337"/>
    </source>
</evidence>
<evidence type="ECO:0008006" key="3">
    <source>
        <dbReference type="Google" id="ProtNLM"/>
    </source>
</evidence>
<comment type="caution">
    <text evidence="1">The sequence shown here is derived from an EMBL/GenBank/DDBJ whole genome shotgun (WGS) entry which is preliminary data.</text>
</comment>
<name>A0ABP7NYV9_9GAMM</name>
<keyword evidence="2" id="KW-1185">Reference proteome</keyword>
<gene>
    <name evidence="1" type="ORF">GCM10022278_14320</name>
</gene>
<dbReference type="Gene3D" id="3.40.630.30">
    <property type="match status" value="1"/>
</dbReference>
<reference evidence="2" key="1">
    <citation type="journal article" date="2019" name="Int. J. Syst. Evol. Microbiol.">
        <title>The Global Catalogue of Microorganisms (GCM) 10K type strain sequencing project: providing services to taxonomists for standard genome sequencing and annotation.</title>
        <authorList>
            <consortium name="The Broad Institute Genomics Platform"/>
            <consortium name="The Broad Institute Genome Sequencing Center for Infectious Disease"/>
            <person name="Wu L."/>
            <person name="Ma J."/>
        </authorList>
    </citation>
    <scope>NUCLEOTIDE SEQUENCE [LARGE SCALE GENOMIC DNA]</scope>
    <source>
        <strain evidence="2">JCM 17555</strain>
    </source>
</reference>
<dbReference type="Proteomes" id="UP001501337">
    <property type="component" value="Unassembled WGS sequence"/>
</dbReference>
<proteinExistence type="predicted"/>